<dbReference type="PANTHER" id="PTHR10638">
    <property type="entry name" value="COPPER AMINE OXIDASE"/>
    <property type="match status" value="1"/>
</dbReference>
<evidence type="ECO:0000313" key="16">
    <source>
        <dbReference type="Proteomes" id="UP000238350"/>
    </source>
</evidence>
<evidence type="ECO:0000256" key="4">
    <source>
        <dbReference type="ARBA" id="ARBA00022723"/>
    </source>
</evidence>
<dbReference type="EC" id="1.4.3.-" evidence="11"/>
<evidence type="ECO:0000256" key="2">
    <source>
        <dbReference type="ARBA" id="ARBA00007983"/>
    </source>
</evidence>
<feature type="domain" description="Copper amine oxidase N3-terminal" evidence="14">
    <location>
        <begin position="109"/>
        <end position="203"/>
    </location>
</feature>
<keyword evidence="16" id="KW-1185">Reference proteome</keyword>
<dbReference type="SUPFAM" id="SSF49998">
    <property type="entry name" value="Amine oxidase catalytic domain"/>
    <property type="match status" value="1"/>
</dbReference>
<accession>A0A2T0FEU0</accession>
<feature type="modified residue" description="2',4',5'-topaquinone" evidence="10">
    <location>
        <position position="411"/>
    </location>
</feature>
<dbReference type="InterPro" id="IPR015802">
    <property type="entry name" value="Cu_amine_oxidase_N3"/>
</dbReference>
<dbReference type="OrthoDB" id="5379943at2759"/>
<dbReference type="Pfam" id="PF02728">
    <property type="entry name" value="Cu_amine_oxidN3"/>
    <property type="match status" value="1"/>
</dbReference>
<keyword evidence="5 9" id="KW-0801">TPQ</keyword>
<evidence type="ECO:0000256" key="9">
    <source>
        <dbReference type="PIRSR" id="PIRSR600269-50"/>
    </source>
</evidence>
<evidence type="ECO:0000313" key="15">
    <source>
        <dbReference type="EMBL" id="PRT53513.1"/>
    </source>
</evidence>
<dbReference type="Pfam" id="PF01179">
    <property type="entry name" value="Cu_amine_oxid"/>
    <property type="match status" value="1"/>
</dbReference>
<evidence type="ECO:0000256" key="8">
    <source>
        <dbReference type="ARBA" id="ARBA00023157"/>
    </source>
</evidence>
<dbReference type="AlphaFoldDB" id="A0A2T0FEU0"/>
<reference evidence="15 16" key="1">
    <citation type="submission" date="2017-04" db="EMBL/GenBank/DDBJ databases">
        <title>Genome sequencing of [Candida] sorbophila.</title>
        <authorList>
            <person name="Ahn J.O."/>
        </authorList>
    </citation>
    <scope>NUCLEOTIDE SEQUENCE [LARGE SCALE GENOMIC DNA]</scope>
    <source>
        <strain evidence="15 16">DS02</strain>
    </source>
</reference>
<evidence type="ECO:0000259" key="12">
    <source>
        <dbReference type="Pfam" id="PF01179"/>
    </source>
</evidence>
<dbReference type="GO" id="GO:0048038">
    <property type="term" value="F:quinone binding"/>
    <property type="evidence" value="ECO:0007669"/>
    <property type="project" value="InterPro"/>
</dbReference>
<protein>
    <recommendedName>
        <fullName evidence="11">Amine oxidase</fullName>
        <ecNumber evidence="11">1.4.3.-</ecNumber>
    </recommendedName>
</protein>
<proteinExistence type="inferred from homology"/>
<keyword evidence="7 11" id="KW-0186">Copper</keyword>
<dbReference type="InterPro" id="IPR016182">
    <property type="entry name" value="Cu_amine_oxidase_N-reg"/>
</dbReference>
<dbReference type="STRING" id="45607.A0A2T0FEU0"/>
<comment type="caution">
    <text evidence="15">The sequence shown here is derived from an EMBL/GenBank/DDBJ whole genome shotgun (WGS) entry which is preliminary data.</text>
</comment>
<evidence type="ECO:0000259" key="14">
    <source>
        <dbReference type="Pfam" id="PF02728"/>
    </source>
</evidence>
<comment type="similarity">
    <text evidence="2 11">Belongs to the copper/topaquinone oxidase family.</text>
</comment>
<dbReference type="PROSITE" id="PS01164">
    <property type="entry name" value="COPPER_AMINE_OXID_1"/>
    <property type="match status" value="1"/>
</dbReference>
<feature type="domain" description="Copper amine oxidase N2-terminal" evidence="13">
    <location>
        <begin position="12"/>
        <end position="101"/>
    </location>
</feature>
<dbReference type="FunFam" id="2.70.98.20:FF:000001">
    <property type="entry name" value="Amine oxidase"/>
    <property type="match status" value="1"/>
</dbReference>
<dbReference type="EMBL" id="NDIQ01000001">
    <property type="protein sequence ID" value="PRT53513.1"/>
    <property type="molecule type" value="Genomic_DNA"/>
</dbReference>
<dbReference type="Gene3D" id="2.70.98.20">
    <property type="entry name" value="Copper amine oxidase, catalytic domain"/>
    <property type="match status" value="1"/>
</dbReference>
<keyword evidence="4 11" id="KW-0479">Metal-binding</keyword>
<evidence type="ECO:0000256" key="10">
    <source>
        <dbReference type="PIRSR" id="PIRSR600269-51"/>
    </source>
</evidence>
<dbReference type="InterPro" id="IPR049948">
    <property type="entry name" value="Cu_Am_ox_TPQ-bd"/>
</dbReference>
<feature type="domain" description="Copper amine oxidase catalytic" evidence="12">
    <location>
        <begin position="255"/>
        <end position="653"/>
    </location>
</feature>
<dbReference type="SUPFAM" id="SSF54416">
    <property type="entry name" value="Amine oxidase N-terminal region"/>
    <property type="match status" value="2"/>
</dbReference>
<name>A0A2T0FEU0_9ASCO</name>
<dbReference type="InterPro" id="IPR000269">
    <property type="entry name" value="Cu_amine_oxidase"/>
</dbReference>
<evidence type="ECO:0000256" key="3">
    <source>
        <dbReference type="ARBA" id="ARBA00011738"/>
    </source>
</evidence>
<gene>
    <name evidence="15" type="ORF">B9G98_01133</name>
</gene>
<dbReference type="InterPro" id="IPR036460">
    <property type="entry name" value="Cu_amine_oxidase_C_sf"/>
</dbReference>
<dbReference type="RefSeq" id="XP_024663459.1">
    <property type="nucleotide sequence ID" value="XM_024807691.1"/>
</dbReference>
<evidence type="ECO:0000256" key="1">
    <source>
        <dbReference type="ARBA" id="ARBA00001935"/>
    </source>
</evidence>
<organism evidence="15 16">
    <name type="scientific">Wickerhamiella sorbophila</name>
    <dbReference type="NCBI Taxonomy" id="45607"/>
    <lineage>
        <taxon>Eukaryota</taxon>
        <taxon>Fungi</taxon>
        <taxon>Dikarya</taxon>
        <taxon>Ascomycota</taxon>
        <taxon>Saccharomycotina</taxon>
        <taxon>Dipodascomycetes</taxon>
        <taxon>Dipodascales</taxon>
        <taxon>Trichomonascaceae</taxon>
        <taxon>Wickerhamiella</taxon>
    </lineage>
</organism>
<comment type="cofactor">
    <cofactor evidence="1">
        <name>Cu cation</name>
        <dbReference type="ChEBI" id="CHEBI:23378"/>
    </cofactor>
</comment>
<evidence type="ECO:0000256" key="5">
    <source>
        <dbReference type="ARBA" id="ARBA00022772"/>
    </source>
</evidence>
<dbReference type="GO" id="GO:0009308">
    <property type="term" value="P:amine metabolic process"/>
    <property type="evidence" value="ECO:0007669"/>
    <property type="project" value="UniProtKB-UniRule"/>
</dbReference>
<dbReference type="Pfam" id="PF02727">
    <property type="entry name" value="Cu_amine_oxidN2"/>
    <property type="match status" value="1"/>
</dbReference>
<keyword evidence="8" id="KW-1015">Disulfide bond</keyword>
<evidence type="ECO:0000259" key="13">
    <source>
        <dbReference type="Pfam" id="PF02727"/>
    </source>
</evidence>
<keyword evidence="6 11" id="KW-0560">Oxidoreductase</keyword>
<dbReference type="PANTHER" id="PTHR10638:SF91">
    <property type="entry name" value="AMINE OXIDASE"/>
    <property type="match status" value="1"/>
</dbReference>
<dbReference type="Proteomes" id="UP000238350">
    <property type="component" value="Unassembled WGS sequence"/>
</dbReference>
<dbReference type="InterPro" id="IPR015800">
    <property type="entry name" value="Cu_amine_oxidase_N2"/>
</dbReference>
<evidence type="ECO:0000256" key="7">
    <source>
        <dbReference type="ARBA" id="ARBA00023008"/>
    </source>
</evidence>
<dbReference type="InterPro" id="IPR015798">
    <property type="entry name" value="Cu_amine_oxidase_C"/>
</dbReference>
<feature type="active site" description="Schiff-base intermediate with substrate; via topaquinone" evidence="9">
    <location>
        <position position="411"/>
    </location>
</feature>
<dbReference type="GO" id="GO:0005507">
    <property type="term" value="F:copper ion binding"/>
    <property type="evidence" value="ECO:0007669"/>
    <property type="project" value="InterPro"/>
</dbReference>
<dbReference type="GeneID" id="36514882"/>
<dbReference type="GO" id="GO:0008131">
    <property type="term" value="F:primary methylamine oxidase activity"/>
    <property type="evidence" value="ECO:0007669"/>
    <property type="project" value="InterPro"/>
</dbReference>
<sequence length="677" mass="76917">MEKQTTSSLEIHPLDQLTVEECKLAVSLLRDEHKGKTLHIKSVQAQEPPKKIMTKWLDAYHAGSPIAPPPRVAYCVYYILDDRHAEELWLNLENRKVVQRRSFENGTHPPMDQPESDKIEELVLNEPAVLEALKKCGVDGIQDVAPDGWMYGCDSNEPLPRLVMFLMYMRDPKTHHPESNIYAFPLPFVPVYDVLENKLVRIDWCATGGDGDDVNEINYNSGNPEKSIVDNMRAGEYYHELRPDLPLREDLKPYNVVQPEGPSFSIEGTRVRWQKWDLRVGFNPREGLVLHDVRYDGRQTFYRLSVSEMTVPYGDPRPPLHRKQAFDLGDIGAGYAANSLALGCDCLGTIKYFDGNLVHCDGSVEARKNVVCMHEQDEGILYKHTNYRTNVARVARRRILVLQTILTVANYEYIFAWHLDQAANIELEIRATGIVSTQYIDPGKKSKWGTIVSPSVLASSHQHLFSMRIDPAIDGHKNTVAVCDSVLDPLDAINPHGTGFYNKHTYVEKSSALDADQSVNRFIKIINENKINPITMDPVGFKLSAYPSALIMAREGSIARNRAQFAKHHFWITKHTDDEFFGGGVWTNQSSVERGGVQDAIDRKEDVRNEDIVLWHSFGLTHHPRIEDFPVMPLEKITVGLHPYGFFTENPAMDVPPSNQQFNRSVEVMKTRCCNKM</sequence>
<comment type="cofactor">
    <cofactor evidence="11">
        <name>Cu cation</name>
        <dbReference type="ChEBI" id="CHEBI:23378"/>
    </cofactor>
    <text evidence="11">Contains 1 topaquinone per subunit.</text>
</comment>
<evidence type="ECO:0000256" key="11">
    <source>
        <dbReference type="RuleBase" id="RU000672"/>
    </source>
</evidence>
<comment type="subunit">
    <text evidence="3">Homodimer.</text>
</comment>
<dbReference type="Gene3D" id="3.10.450.40">
    <property type="match status" value="2"/>
</dbReference>
<feature type="active site" description="Proton acceptor" evidence="9">
    <location>
        <position position="327"/>
    </location>
</feature>
<evidence type="ECO:0000256" key="6">
    <source>
        <dbReference type="ARBA" id="ARBA00023002"/>
    </source>
</evidence>
<comment type="PTM">
    <text evidence="10 11">Topaquinone (TPQ) is generated by copper-dependent autoxidation of a specific tyrosyl residue.</text>
</comment>